<feature type="compositionally biased region" description="Acidic residues" evidence="1">
    <location>
        <begin position="189"/>
        <end position="199"/>
    </location>
</feature>
<protein>
    <recommendedName>
        <fullName evidence="4">Zn(2)-C6 fungal-type domain-containing protein</fullName>
    </recommendedName>
</protein>
<evidence type="ECO:0000313" key="3">
    <source>
        <dbReference type="Proteomes" id="UP000054217"/>
    </source>
</evidence>
<reference evidence="3" key="2">
    <citation type="submission" date="2015-01" db="EMBL/GenBank/DDBJ databases">
        <title>Evolutionary Origins and Diversification of the Mycorrhizal Mutualists.</title>
        <authorList>
            <consortium name="DOE Joint Genome Institute"/>
            <consortium name="Mycorrhizal Genomics Consortium"/>
            <person name="Kohler A."/>
            <person name="Kuo A."/>
            <person name="Nagy L.G."/>
            <person name="Floudas D."/>
            <person name="Copeland A."/>
            <person name="Barry K.W."/>
            <person name="Cichocki N."/>
            <person name="Veneault-Fourrey C."/>
            <person name="LaButti K."/>
            <person name="Lindquist E.A."/>
            <person name="Lipzen A."/>
            <person name="Lundell T."/>
            <person name="Morin E."/>
            <person name="Murat C."/>
            <person name="Riley R."/>
            <person name="Ohm R."/>
            <person name="Sun H."/>
            <person name="Tunlid A."/>
            <person name="Henrissat B."/>
            <person name="Grigoriev I.V."/>
            <person name="Hibbett D.S."/>
            <person name="Martin F."/>
        </authorList>
    </citation>
    <scope>NUCLEOTIDE SEQUENCE [LARGE SCALE GENOMIC DNA]</scope>
    <source>
        <strain evidence="3">Marx 270</strain>
    </source>
</reference>
<name>A0A0C3PAU1_PISTI</name>
<feature type="region of interest" description="Disordered" evidence="1">
    <location>
        <begin position="42"/>
        <end position="74"/>
    </location>
</feature>
<dbReference type="EMBL" id="KN831968">
    <property type="protein sequence ID" value="KIO05041.1"/>
    <property type="molecule type" value="Genomic_DNA"/>
</dbReference>
<keyword evidence="3" id="KW-1185">Reference proteome</keyword>
<sequence>MDPGCTCCAQAKVTCTFVIDGNKKCVACVQCNQSKGKCHWPGDGKDAKAGPKAIKGKKRKVNEENAEAGPSNQKWAKMSTRLTEILDLDEAKASGSRLWETSTECYLGLEEKLEHLIDMVGLIANNLASLFELHETVVENLGCTADALESLLDKSYGYGMVVSPSDSGSSELNSDELCEEAEWLRTHSEDDEEETEGEGEAMAKGE</sequence>
<gene>
    <name evidence="2" type="ORF">M404DRAFT_25655</name>
</gene>
<organism evidence="2 3">
    <name type="scientific">Pisolithus tinctorius Marx 270</name>
    <dbReference type="NCBI Taxonomy" id="870435"/>
    <lineage>
        <taxon>Eukaryota</taxon>
        <taxon>Fungi</taxon>
        <taxon>Dikarya</taxon>
        <taxon>Basidiomycota</taxon>
        <taxon>Agaricomycotina</taxon>
        <taxon>Agaricomycetes</taxon>
        <taxon>Agaricomycetidae</taxon>
        <taxon>Boletales</taxon>
        <taxon>Sclerodermatineae</taxon>
        <taxon>Pisolithaceae</taxon>
        <taxon>Pisolithus</taxon>
    </lineage>
</organism>
<evidence type="ECO:0000256" key="1">
    <source>
        <dbReference type="SAM" id="MobiDB-lite"/>
    </source>
</evidence>
<evidence type="ECO:0000313" key="2">
    <source>
        <dbReference type="EMBL" id="KIO05041.1"/>
    </source>
</evidence>
<dbReference type="OrthoDB" id="2705551at2759"/>
<accession>A0A0C3PAU1</accession>
<proteinExistence type="predicted"/>
<feature type="region of interest" description="Disordered" evidence="1">
    <location>
        <begin position="163"/>
        <end position="206"/>
    </location>
</feature>
<evidence type="ECO:0008006" key="4">
    <source>
        <dbReference type="Google" id="ProtNLM"/>
    </source>
</evidence>
<dbReference type="STRING" id="870435.A0A0C3PAU1"/>
<reference evidence="2 3" key="1">
    <citation type="submission" date="2014-04" db="EMBL/GenBank/DDBJ databases">
        <authorList>
            <consortium name="DOE Joint Genome Institute"/>
            <person name="Kuo A."/>
            <person name="Kohler A."/>
            <person name="Costa M.D."/>
            <person name="Nagy L.G."/>
            <person name="Floudas D."/>
            <person name="Copeland A."/>
            <person name="Barry K.W."/>
            <person name="Cichocki N."/>
            <person name="Veneault-Fourrey C."/>
            <person name="LaButti K."/>
            <person name="Lindquist E.A."/>
            <person name="Lipzen A."/>
            <person name="Lundell T."/>
            <person name="Morin E."/>
            <person name="Murat C."/>
            <person name="Sun H."/>
            <person name="Tunlid A."/>
            <person name="Henrissat B."/>
            <person name="Grigoriev I.V."/>
            <person name="Hibbett D.S."/>
            <person name="Martin F."/>
            <person name="Nordberg H.P."/>
            <person name="Cantor M.N."/>
            <person name="Hua S.X."/>
        </authorList>
    </citation>
    <scope>NUCLEOTIDE SEQUENCE [LARGE SCALE GENOMIC DNA]</scope>
    <source>
        <strain evidence="2 3">Marx 270</strain>
    </source>
</reference>
<dbReference type="Proteomes" id="UP000054217">
    <property type="component" value="Unassembled WGS sequence"/>
</dbReference>
<dbReference type="AlphaFoldDB" id="A0A0C3PAU1"/>
<dbReference type="HOGENOM" id="CLU_048923_2_0_1"/>
<dbReference type="InParanoid" id="A0A0C3PAU1"/>